<feature type="transmembrane region" description="Helical" evidence="1">
    <location>
        <begin position="252"/>
        <end position="274"/>
    </location>
</feature>
<evidence type="ECO:0000256" key="1">
    <source>
        <dbReference type="SAM" id="Phobius"/>
    </source>
</evidence>
<name>X0STZ9_9ZZZZ</name>
<reference evidence="2" key="1">
    <citation type="journal article" date="2014" name="Front. Microbiol.">
        <title>High frequency of phylogenetically diverse reductive dehalogenase-homologous genes in deep subseafloor sedimentary metagenomes.</title>
        <authorList>
            <person name="Kawai M."/>
            <person name="Futagami T."/>
            <person name="Toyoda A."/>
            <person name="Takaki Y."/>
            <person name="Nishi S."/>
            <person name="Hori S."/>
            <person name="Arai W."/>
            <person name="Tsubouchi T."/>
            <person name="Morono Y."/>
            <person name="Uchiyama I."/>
            <person name="Ito T."/>
            <person name="Fujiyama A."/>
            <person name="Inagaki F."/>
            <person name="Takami H."/>
        </authorList>
    </citation>
    <scope>NUCLEOTIDE SEQUENCE</scope>
    <source>
        <strain evidence="2">Expedition CK06-06</strain>
    </source>
</reference>
<gene>
    <name evidence="2" type="ORF">S01H1_04495</name>
</gene>
<sequence>MRAVAALAVILLTALLAATWTTAWADEETELVVSPETVDVGLNFSGTDVTISGMTPEGTDVVLVVDGPVDSVKMRKKGKVTGLFWMTVEQAEVENMPAFHIVLGSEPIDHLLSRELQVRLGVDPASSNILHQAEAVDPDDESPLSEEKQTEFVTALRDKYITDGRYTPWACYHEPEAADCDAAAPTGGIIRLQDGGRWETSISLPSDAPLGDYTVQSYYVRDGQEVGAESTAFTVEKVGIVDSLGTMAEDNAVVYGAMSLVIAIAIGLTIGFVFPRRGAH</sequence>
<comment type="caution">
    <text evidence="2">The sequence shown here is derived from an EMBL/GenBank/DDBJ whole genome shotgun (WGS) entry which is preliminary data.</text>
</comment>
<organism evidence="2">
    <name type="scientific">marine sediment metagenome</name>
    <dbReference type="NCBI Taxonomy" id="412755"/>
    <lineage>
        <taxon>unclassified sequences</taxon>
        <taxon>metagenomes</taxon>
        <taxon>ecological metagenomes</taxon>
    </lineage>
</organism>
<dbReference type="InterPro" id="IPR019088">
    <property type="entry name" value="CHP02186-rel_TM"/>
</dbReference>
<evidence type="ECO:0000313" key="2">
    <source>
        <dbReference type="EMBL" id="GAF84653.1"/>
    </source>
</evidence>
<dbReference type="EMBL" id="BARS01002371">
    <property type="protein sequence ID" value="GAF84653.1"/>
    <property type="molecule type" value="Genomic_DNA"/>
</dbReference>
<keyword evidence="1" id="KW-0812">Transmembrane</keyword>
<accession>X0STZ9</accession>
<keyword evidence="1" id="KW-1133">Transmembrane helix</keyword>
<dbReference type="AlphaFoldDB" id="X0STZ9"/>
<keyword evidence="1" id="KW-0472">Membrane</keyword>
<protein>
    <submittedName>
        <fullName evidence="2">Uncharacterized protein</fullName>
    </submittedName>
</protein>
<dbReference type="Pfam" id="PF09608">
    <property type="entry name" value="Alph_Pro_TM"/>
    <property type="match status" value="1"/>
</dbReference>
<proteinExistence type="predicted"/>